<comment type="caution">
    <text evidence="2">The sequence shown here is derived from an EMBL/GenBank/DDBJ whole genome shotgun (WGS) entry which is preliminary data.</text>
</comment>
<dbReference type="EMBL" id="DVLT01000038">
    <property type="protein sequence ID" value="HIU02699.1"/>
    <property type="molecule type" value="Genomic_DNA"/>
</dbReference>
<evidence type="ECO:0000313" key="2">
    <source>
        <dbReference type="EMBL" id="HIU02699.1"/>
    </source>
</evidence>
<dbReference type="SUPFAM" id="SSF52218">
    <property type="entry name" value="Flavoproteins"/>
    <property type="match status" value="1"/>
</dbReference>
<reference evidence="2" key="1">
    <citation type="submission" date="2020-10" db="EMBL/GenBank/DDBJ databases">
        <authorList>
            <person name="Gilroy R."/>
        </authorList>
    </citation>
    <scope>NUCLEOTIDE SEQUENCE</scope>
    <source>
        <strain evidence="2">CHK187-14744</strain>
    </source>
</reference>
<dbReference type="PANTHER" id="PTHR38030:SF2">
    <property type="entry name" value="PROTOPORPHYRINOGEN IX DEHYDROGENASE [QUINONE]"/>
    <property type="match status" value="1"/>
</dbReference>
<dbReference type="PROSITE" id="PS00201">
    <property type="entry name" value="FLAVODOXIN"/>
    <property type="match status" value="1"/>
</dbReference>
<evidence type="ECO:0000259" key="1">
    <source>
        <dbReference type="Pfam" id="PF12724"/>
    </source>
</evidence>
<dbReference type="InterPro" id="IPR001226">
    <property type="entry name" value="Flavodoxin_CS"/>
</dbReference>
<dbReference type="Pfam" id="PF12724">
    <property type="entry name" value="Flavodoxin_5"/>
    <property type="match status" value="1"/>
</dbReference>
<dbReference type="InterPro" id="IPR052200">
    <property type="entry name" value="Protoporphyrinogen_IX_DH"/>
</dbReference>
<dbReference type="PANTHER" id="PTHR38030">
    <property type="entry name" value="PROTOPORPHYRINOGEN IX DEHYDROGENASE [MENAQUINONE]"/>
    <property type="match status" value="1"/>
</dbReference>
<organism evidence="2 3">
    <name type="scientific">Candidatus Onthocola gallistercoris</name>
    <dbReference type="NCBI Taxonomy" id="2840876"/>
    <lineage>
        <taxon>Bacteria</taxon>
        <taxon>Bacillati</taxon>
        <taxon>Bacillota</taxon>
        <taxon>Bacilli</taxon>
        <taxon>Candidatus Onthocola</taxon>
    </lineage>
</organism>
<dbReference type="GO" id="GO:0010181">
    <property type="term" value="F:FMN binding"/>
    <property type="evidence" value="ECO:0007669"/>
    <property type="project" value="InterPro"/>
</dbReference>
<dbReference type="AlphaFoldDB" id="A0A9D1HGA6"/>
<evidence type="ECO:0000313" key="3">
    <source>
        <dbReference type="Proteomes" id="UP000824164"/>
    </source>
</evidence>
<feature type="domain" description="Flavodoxin" evidence="1">
    <location>
        <begin position="5"/>
        <end position="138"/>
    </location>
</feature>
<name>A0A9D1HGA6_9FIRM</name>
<dbReference type="InterPro" id="IPR026816">
    <property type="entry name" value="Flavodoxin_dom"/>
</dbReference>
<dbReference type="GO" id="GO:0070819">
    <property type="term" value="F:menaquinone-dependent protoporphyrinogen oxidase activity"/>
    <property type="evidence" value="ECO:0007669"/>
    <property type="project" value="TreeGrafter"/>
</dbReference>
<sequence>MDHILVLYRSKYGATKRYAELLKEKLACDILDARSFQKDMAARYECFIFAGAIYASGISGMDVLRKNYPYIRDKKIAVLCVGASPYDDKAIEEVRKNNLKELSGKIPLFYARGAWDESRMTFKDRTLCKLLQKMINGKDPDVCEPWMKALLAASGKKCDWVDEKYLGPLIENIAD</sequence>
<dbReference type="Gene3D" id="3.40.50.360">
    <property type="match status" value="1"/>
</dbReference>
<protein>
    <submittedName>
        <fullName evidence="2">Flavodoxin</fullName>
    </submittedName>
</protein>
<dbReference type="GO" id="GO:0006783">
    <property type="term" value="P:heme biosynthetic process"/>
    <property type="evidence" value="ECO:0007669"/>
    <property type="project" value="TreeGrafter"/>
</dbReference>
<dbReference type="Proteomes" id="UP000824164">
    <property type="component" value="Unassembled WGS sequence"/>
</dbReference>
<gene>
    <name evidence="2" type="ORF">IAB63_05550</name>
</gene>
<accession>A0A9D1HGA6</accession>
<proteinExistence type="predicted"/>
<dbReference type="InterPro" id="IPR029039">
    <property type="entry name" value="Flavoprotein-like_sf"/>
</dbReference>
<reference evidence="2" key="2">
    <citation type="journal article" date="2021" name="PeerJ">
        <title>Extensive microbial diversity within the chicken gut microbiome revealed by metagenomics and culture.</title>
        <authorList>
            <person name="Gilroy R."/>
            <person name="Ravi A."/>
            <person name="Getino M."/>
            <person name="Pursley I."/>
            <person name="Horton D.L."/>
            <person name="Alikhan N.F."/>
            <person name="Baker D."/>
            <person name="Gharbi K."/>
            <person name="Hall N."/>
            <person name="Watson M."/>
            <person name="Adriaenssens E.M."/>
            <person name="Foster-Nyarko E."/>
            <person name="Jarju S."/>
            <person name="Secka A."/>
            <person name="Antonio M."/>
            <person name="Oren A."/>
            <person name="Chaudhuri R.R."/>
            <person name="La Ragione R."/>
            <person name="Hildebrand F."/>
            <person name="Pallen M.J."/>
        </authorList>
    </citation>
    <scope>NUCLEOTIDE SEQUENCE</scope>
    <source>
        <strain evidence="2">CHK187-14744</strain>
    </source>
</reference>
<dbReference type="GO" id="GO:0009055">
    <property type="term" value="F:electron transfer activity"/>
    <property type="evidence" value="ECO:0007669"/>
    <property type="project" value="InterPro"/>
</dbReference>